<organism evidence="2 3">
    <name type="scientific">Stieleria maiorica</name>
    <dbReference type="NCBI Taxonomy" id="2795974"/>
    <lineage>
        <taxon>Bacteria</taxon>
        <taxon>Pseudomonadati</taxon>
        <taxon>Planctomycetota</taxon>
        <taxon>Planctomycetia</taxon>
        <taxon>Pirellulales</taxon>
        <taxon>Pirellulaceae</taxon>
        <taxon>Stieleria</taxon>
    </lineage>
</organism>
<proteinExistence type="predicted"/>
<name>A0A5B9MF02_9BACT</name>
<dbReference type="KEGG" id="smam:Mal15_39280"/>
<feature type="region of interest" description="Disordered" evidence="1">
    <location>
        <begin position="25"/>
        <end position="62"/>
    </location>
</feature>
<evidence type="ECO:0000256" key="1">
    <source>
        <dbReference type="SAM" id="MobiDB-lite"/>
    </source>
</evidence>
<accession>A0A5B9MF02</accession>
<reference evidence="2 3" key="1">
    <citation type="submission" date="2019-02" db="EMBL/GenBank/DDBJ databases">
        <title>Planctomycetal bacteria perform biofilm scaping via a novel small molecule.</title>
        <authorList>
            <person name="Jeske O."/>
            <person name="Boedeker C."/>
            <person name="Wiegand S."/>
            <person name="Breitling P."/>
            <person name="Kallscheuer N."/>
            <person name="Jogler M."/>
            <person name="Rohde M."/>
            <person name="Petersen J."/>
            <person name="Medema M.H."/>
            <person name="Surup F."/>
            <person name="Jogler C."/>
        </authorList>
    </citation>
    <scope>NUCLEOTIDE SEQUENCE [LARGE SCALE GENOMIC DNA]</scope>
    <source>
        <strain evidence="2 3">Mal15</strain>
    </source>
</reference>
<evidence type="ECO:0000313" key="2">
    <source>
        <dbReference type="EMBL" id="QEF99861.1"/>
    </source>
</evidence>
<sequence length="62" mass="6960">MGGTNLANRQEKAGRMMRGRMMRTDQHLSHHSAPYHSAFTLRRTALGDDRRETYPTGATSIG</sequence>
<dbReference type="AlphaFoldDB" id="A0A5B9MF02"/>
<evidence type="ECO:0000313" key="3">
    <source>
        <dbReference type="Proteomes" id="UP000321353"/>
    </source>
</evidence>
<protein>
    <submittedName>
        <fullName evidence="2">Uncharacterized protein</fullName>
    </submittedName>
</protein>
<gene>
    <name evidence="2" type="ORF">Mal15_39280</name>
</gene>
<dbReference type="Proteomes" id="UP000321353">
    <property type="component" value="Chromosome"/>
</dbReference>
<keyword evidence="3" id="KW-1185">Reference proteome</keyword>
<dbReference type="EMBL" id="CP036264">
    <property type="protein sequence ID" value="QEF99861.1"/>
    <property type="molecule type" value="Genomic_DNA"/>
</dbReference>